<feature type="coiled-coil region" evidence="1">
    <location>
        <begin position="177"/>
        <end position="204"/>
    </location>
</feature>
<dbReference type="Gene3D" id="1.20.1600.10">
    <property type="entry name" value="Outer membrane efflux proteins (OEP)"/>
    <property type="match status" value="1"/>
</dbReference>
<feature type="coiled-coil region" evidence="1">
    <location>
        <begin position="323"/>
        <end position="350"/>
    </location>
</feature>
<proteinExistence type="predicted"/>
<evidence type="ECO:0000313" key="3">
    <source>
        <dbReference type="EMBL" id="AQY22843.1"/>
    </source>
</evidence>
<dbReference type="AlphaFoldDB" id="A0A1S7DUP4"/>
<dbReference type="SUPFAM" id="SSF56954">
    <property type="entry name" value="Outer membrane efflux proteins (OEP)"/>
    <property type="match status" value="1"/>
</dbReference>
<dbReference type="InterPro" id="IPR010131">
    <property type="entry name" value="MdtP/NodT-like"/>
</dbReference>
<evidence type="ECO:0000256" key="1">
    <source>
        <dbReference type="SAM" id="Coils"/>
    </source>
</evidence>
<name>A0A1S7DUP4_RIEAN</name>
<dbReference type="Proteomes" id="UP000189883">
    <property type="component" value="Chromosome"/>
</dbReference>
<keyword evidence="1" id="KW-0175">Coiled coil</keyword>
<dbReference type="RefSeq" id="WP_079207469.1">
    <property type="nucleotide sequence ID" value="NZ_CP011859.1"/>
</dbReference>
<organism evidence="3 4">
    <name type="scientific">Riemerella anatipestifer</name>
    <name type="common">Moraxella anatipestifer</name>
    <dbReference type="NCBI Taxonomy" id="34085"/>
    <lineage>
        <taxon>Bacteria</taxon>
        <taxon>Pseudomonadati</taxon>
        <taxon>Bacteroidota</taxon>
        <taxon>Flavobacteriia</taxon>
        <taxon>Flavobacteriales</taxon>
        <taxon>Weeksellaceae</taxon>
        <taxon>Riemerella</taxon>
    </lineage>
</organism>
<evidence type="ECO:0000313" key="4">
    <source>
        <dbReference type="Proteomes" id="UP000189883"/>
    </source>
</evidence>
<accession>A0A1S7DUP4</accession>
<dbReference type="EMBL" id="CP011859">
    <property type="protein sequence ID" value="AQY22843.1"/>
    <property type="molecule type" value="Genomic_DNA"/>
</dbReference>
<sequence>MHNELNIKFVLLSSVFFGGIANAQVKISLDEAYQKALEHNLTLKNAELKSKYQEKIKKSFLTIDPLNVSGEYGQINSSYKDNRFSVSQGFRLPSVYQKQKQLLLEEWKTSVMLSSLEKWQLKRKISLIYNQLCYLDEKEALLKKIEQIYQQYFSRANLRLQKGESNILEKTTAENFKAQAEIQVNNIKRDRELAQKQLSFLINDGQVYTNNSQTLSMINVANLSEEPQLQNNRVLEIMNQQKNVEMARLATEKSKLLPSFNISYNTMTMYGMGADNLLYDHSTRFHSVVVGVSIPIFNSAQKSIISGQKINQEIAENQWKLGLNNLKRQYVELNNAYNKLKDEINYYQSKGLENSETIIKTANRQLYEGQINYLEWSLLMNQALDIQNMYIDKLKEINDRAIEINAILDNSQY</sequence>
<protein>
    <submittedName>
        <fullName evidence="3">Outer membrane efflux protein</fullName>
    </submittedName>
</protein>
<gene>
    <name evidence="2" type="ORF">AB406_1311</name>
    <name evidence="3" type="ORF">AB406_1902</name>
</gene>
<evidence type="ECO:0000313" key="2">
    <source>
        <dbReference type="EMBL" id="AQY22258.1"/>
    </source>
</evidence>
<dbReference type="GO" id="GO:0015562">
    <property type="term" value="F:efflux transmembrane transporter activity"/>
    <property type="evidence" value="ECO:0007669"/>
    <property type="project" value="InterPro"/>
</dbReference>
<dbReference type="EMBL" id="CP011859">
    <property type="protein sequence ID" value="AQY22258.1"/>
    <property type="molecule type" value="Genomic_DNA"/>
</dbReference>
<reference evidence="3 4" key="1">
    <citation type="submission" date="2015-06" db="EMBL/GenBank/DDBJ databases">
        <title>R. anatipestifer strain HXb2 is the most virulent strain so far, and the genome sequence would help us uncover the pathogenesis.</title>
        <authorList>
            <person name="Hu Q."/>
            <person name="Qi J."/>
            <person name="Bo H."/>
            <person name="Liu G."/>
            <person name="Tao M."/>
            <person name="Ding Y."/>
            <person name="Xue Y."/>
        </authorList>
    </citation>
    <scope>NUCLEOTIDE SEQUENCE [LARGE SCALE GENOMIC DNA]</scope>
    <source>
        <strain evidence="3 4">HXb2</strain>
    </source>
</reference>
<dbReference type="PANTHER" id="PTHR30203">
    <property type="entry name" value="OUTER MEMBRANE CATION EFFLUX PROTEIN"/>
    <property type="match status" value="1"/>
</dbReference>